<gene>
    <name evidence="2" type="ORF">P3W24_00080</name>
</gene>
<accession>A0ABT6B5G6</accession>
<feature type="compositionally biased region" description="Polar residues" evidence="1">
    <location>
        <begin position="108"/>
        <end position="119"/>
    </location>
</feature>
<dbReference type="Proteomes" id="UP001528850">
    <property type="component" value="Unassembled WGS sequence"/>
</dbReference>
<keyword evidence="3" id="KW-1185">Reference proteome</keyword>
<evidence type="ECO:0000256" key="1">
    <source>
        <dbReference type="SAM" id="MobiDB-lite"/>
    </source>
</evidence>
<evidence type="ECO:0000313" key="2">
    <source>
        <dbReference type="EMBL" id="MDF4023371.1"/>
    </source>
</evidence>
<organism evidence="2 3">
    <name type="scientific">Luteibacter sahnii</name>
    <dbReference type="NCBI Taxonomy" id="3021977"/>
    <lineage>
        <taxon>Bacteria</taxon>
        <taxon>Pseudomonadati</taxon>
        <taxon>Pseudomonadota</taxon>
        <taxon>Gammaproteobacteria</taxon>
        <taxon>Lysobacterales</taxon>
        <taxon>Rhodanobacteraceae</taxon>
        <taxon>Luteibacter</taxon>
    </lineage>
</organism>
<comment type="caution">
    <text evidence="2">The sequence shown here is derived from an EMBL/GenBank/DDBJ whole genome shotgun (WGS) entry which is preliminary data.</text>
</comment>
<dbReference type="EMBL" id="JARJJS010000001">
    <property type="protein sequence ID" value="MDF4023371.1"/>
    <property type="molecule type" value="Genomic_DNA"/>
</dbReference>
<reference evidence="2 3" key="1">
    <citation type="journal article" date="2024" name="Curr. Microbiol.">
        <title>Luteibacter sahnii sp. nov., A Novel Yellow-Colored Xanthomonadin Pigment Producing Probiotic Bacterium from Healthy Rice Seed Microbiome.</title>
        <authorList>
            <person name="Jaiswal G."/>
            <person name="Rana R."/>
            <person name="Nayak P.K."/>
            <person name="Chouhan R."/>
            <person name="Gandhi S.G."/>
            <person name="Patel H.K."/>
            <person name="Patil P.B."/>
        </authorList>
    </citation>
    <scope>NUCLEOTIDE SEQUENCE [LARGE SCALE GENOMIC DNA]</scope>
    <source>
        <strain evidence="2 3">PPL201</strain>
    </source>
</reference>
<name>A0ABT6B5G6_9GAMM</name>
<feature type="region of interest" description="Disordered" evidence="1">
    <location>
        <begin position="107"/>
        <end position="127"/>
    </location>
</feature>
<dbReference type="RefSeq" id="WP_320551177.1">
    <property type="nucleotide sequence ID" value="NZ_JAQLOK010000002.1"/>
</dbReference>
<protein>
    <submittedName>
        <fullName evidence="2">Uncharacterized protein</fullName>
    </submittedName>
</protein>
<proteinExistence type="predicted"/>
<sequence length="321" mass="34059">MFKLAAFSLSAFIFPVAGQEVSIGYGAGNMAAMLAYDADVYATAAAAALTAAVRAPSMKQIRALEAKTHGATIAIVEYRPPGWEHPIRIHSRSGRSNTSIIQRLGGLSDTSSGVTSTGESDLEAPFATPDDVASDAAEATYYPDEVSLREGFRPTAPVDIRAPLLDQPTGGVVEASIIGDGRNHAGDAEIKALRKLESLFIDSSVPQGGRITAYVSKTVCASCEAGFQAIADTYRLSVQVYQLDEVNTPSQAGLYDVLQSDITAASRASSTLLKTVRKSTTTERLRQRIDGAPRATWFDDVDLDHLAAAEAGSLSIRQCEQ</sequence>
<evidence type="ECO:0000313" key="3">
    <source>
        <dbReference type="Proteomes" id="UP001528850"/>
    </source>
</evidence>